<keyword evidence="2" id="KW-1185">Reference proteome</keyword>
<organism evidence="1 2">
    <name type="scientific">Rheinheimera soli</name>
    <dbReference type="NCBI Taxonomy" id="443616"/>
    <lineage>
        <taxon>Bacteria</taxon>
        <taxon>Pseudomonadati</taxon>
        <taxon>Pseudomonadota</taxon>
        <taxon>Gammaproteobacteria</taxon>
        <taxon>Chromatiales</taxon>
        <taxon>Chromatiaceae</taxon>
        <taxon>Rheinheimera</taxon>
    </lineage>
</organism>
<dbReference type="RefSeq" id="WP_310275149.1">
    <property type="nucleotide sequence ID" value="NZ_JAVDWR010000002.1"/>
</dbReference>
<reference evidence="1 2" key="1">
    <citation type="submission" date="2023-07" db="EMBL/GenBank/DDBJ databases">
        <title>Sorghum-associated microbial communities from plants grown in Nebraska, USA.</title>
        <authorList>
            <person name="Schachtman D."/>
        </authorList>
    </citation>
    <scope>NUCLEOTIDE SEQUENCE [LARGE SCALE GENOMIC DNA]</scope>
    <source>
        <strain evidence="1 2">4138</strain>
    </source>
</reference>
<name>A0ABU1VWT4_9GAMM</name>
<evidence type="ECO:0000313" key="2">
    <source>
        <dbReference type="Proteomes" id="UP001257909"/>
    </source>
</evidence>
<sequence length="60" mass="6656">MNAVIVDKKAKYQNRSVGSFKNIPDSEGLDRREETLATTQKGLNSKAAKPGKNLIIQLRI</sequence>
<dbReference type="Proteomes" id="UP001257909">
    <property type="component" value="Unassembled WGS sequence"/>
</dbReference>
<proteinExistence type="predicted"/>
<comment type="caution">
    <text evidence="1">The sequence shown here is derived from an EMBL/GenBank/DDBJ whole genome shotgun (WGS) entry which is preliminary data.</text>
</comment>
<accession>A0ABU1VWT4</accession>
<protein>
    <submittedName>
        <fullName evidence="1">Uncharacterized protein</fullName>
    </submittedName>
</protein>
<evidence type="ECO:0000313" key="1">
    <source>
        <dbReference type="EMBL" id="MDR7120060.1"/>
    </source>
</evidence>
<dbReference type="EMBL" id="JAVDWR010000002">
    <property type="protein sequence ID" value="MDR7120060.1"/>
    <property type="molecule type" value="Genomic_DNA"/>
</dbReference>
<gene>
    <name evidence="1" type="ORF">J2W69_000989</name>
</gene>